<sequence>MGNCIAPTQQPRTRESEKQIILALWPTEGADVRDWNVISAKWWASWRLYTGFDDEEAGGLKVEEPIGQEDADSEVDLPPQPDVINNDDLASSVEGELRRGMTEFYDYELLPQPIYEQLQAWYGGGPSFQRRVVNPLQQEPYVELYPIRFEVYRFASRRNDASEASQPHQGSESWLAILHFHSDESMDRVQGGILRRLNFEVRSPLVRLWIRAGGESASGMSAKESDPIEMQDPALRGGSSSGSAEDADSWTPLTDADLDLRRVTVHEFLEEVQVAKILVETRTSPDEPFPRDMISNGWRSALGVGALLDALDSDKRWFESQVVDVEEDRVKIHYLGWSSKWDAWVPRGSPDLLPLHSRTTMWRQELGKGDDIEVADRVVSDTKTHRWHFGTIIKVGKLSPPNKLSSRKVIIRISDALETPWVDMGSELVCQVGTHTKNRRNENQRMNRNNAYIWGRASVTGEPVASGAVGLINLGNTCFMNSMLQCVAQTPLLTPFFLEGKFKGDLNRRNALGTGGKLTEAYSELLKKIWSSSYSTLAPKEFKAVLGKHAPQFAGYQQHDSQEFMSFLMDGIHEDLNRVKKKPYTEVVEGGDGKPDEEVANEAWRRHLLRNDSVIVDHCEGLLRSHLVCPKCKHESVTFDPYMSLSLPLPTASRRAARNTVLSVTFVPLPSKGGKLRPMDLTVPSRGTVRDLTLAVARELVGPEATEDAVAEQAARCRVCDIWQHKVHKILKLRSPLVEIRATDVTVVYEVEHLPAAANRSSVLQSPTNSASPHTTIRYCDVVHTKTSHSSPGRSRVGADVPVAFGAPWHFSYDVERSTCADVRKTVMAYLDSLMAQGHAQDMCSVVEFGSQADLSLRVLPNDPRVPFHAWFSSRSTRALRVVWRQNALSHLRDEAPKDFQVTSRRGPGAGSVSQGDSIDLMSCFKLFTEREQLGENDLWYCSKCKDHVAAFKKFDLWTAPDVLILHLKRFEYIPGYHFVHRQKIESMVDFPVKGLDVSDLIKGPVSNAQPVYDLYAVSEHHGSLGVGHYTAVVKNLKDGNWYRCNDSNVGVSAPQAGVTRQAYVLFYARRGGSSRWAGMSKRKAQK</sequence>
<dbReference type="InterPro" id="IPR050185">
    <property type="entry name" value="Ub_carboxyl-term_hydrolase"/>
</dbReference>
<evidence type="ECO:0000313" key="4">
    <source>
        <dbReference type="EMBL" id="CAD9664980.1"/>
    </source>
</evidence>
<dbReference type="InterPro" id="IPR016197">
    <property type="entry name" value="Chromo-like_dom_sf"/>
</dbReference>
<dbReference type="Gene3D" id="2.30.30.140">
    <property type="match status" value="1"/>
</dbReference>
<dbReference type="InterPro" id="IPR038765">
    <property type="entry name" value="Papain-like_cys_pep_sf"/>
</dbReference>
<dbReference type="SMART" id="SM00695">
    <property type="entry name" value="DUSP"/>
    <property type="match status" value="1"/>
</dbReference>
<dbReference type="SUPFAM" id="SSF54160">
    <property type="entry name" value="Chromo domain-like"/>
    <property type="match status" value="1"/>
</dbReference>
<dbReference type="EMBL" id="HBHJ01003603">
    <property type="protein sequence ID" value="CAD9664980.1"/>
    <property type="molecule type" value="Transcribed_RNA"/>
</dbReference>
<evidence type="ECO:0008006" key="5">
    <source>
        <dbReference type="Google" id="ProtNLM"/>
    </source>
</evidence>
<dbReference type="PROSITE" id="PS00972">
    <property type="entry name" value="USP_1"/>
    <property type="match status" value="1"/>
</dbReference>
<dbReference type="AlphaFoldDB" id="A0A7S2W2S4"/>
<dbReference type="GO" id="GO:0004843">
    <property type="term" value="F:cysteine-type deubiquitinase activity"/>
    <property type="evidence" value="ECO:0007669"/>
    <property type="project" value="InterPro"/>
</dbReference>
<protein>
    <recommendedName>
        <fullName evidence="5">Ubiquitinyl hydrolase 1</fullName>
    </recommendedName>
</protein>
<dbReference type="SUPFAM" id="SSF143791">
    <property type="entry name" value="DUSP-like"/>
    <property type="match status" value="1"/>
</dbReference>
<feature type="region of interest" description="Disordered" evidence="1">
    <location>
        <begin position="68"/>
        <end position="87"/>
    </location>
</feature>
<dbReference type="SUPFAM" id="SSF54001">
    <property type="entry name" value="Cysteine proteinases"/>
    <property type="match status" value="1"/>
</dbReference>
<dbReference type="Gene3D" id="3.90.70.10">
    <property type="entry name" value="Cysteine proteinases"/>
    <property type="match status" value="2"/>
</dbReference>
<evidence type="ECO:0000259" key="2">
    <source>
        <dbReference type="PROSITE" id="PS50235"/>
    </source>
</evidence>
<dbReference type="InterPro" id="IPR001394">
    <property type="entry name" value="Peptidase_C19_UCH"/>
</dbReference>
<dbReference type="CDD" id="cd20104">
    <property type="entry name" value="MBT_PHF20L1-like"/>
    <property type="match status" value="1"/>
</dbReference>
<gene>
    <name evidence="4" type="ORF">RMAR1173_LOCUS2302</name>
</gene>
<dbReference type="PROSITE" id="PS51283">
    <property type="entry name" value="DUSP"/>
    <property type="match status" value="1"/>
</dbReference>
<dbReference type="Pfam" id="PF06337">
    <property type="entry name" value="DUSP"/>
    <property type="match status" value="1"/>
</dbReference>
<dbReference type="PANTHER" id="PTHR21646">
    <property type="entry name" value="UBIQUITIN CARBOXYL-TERMINAL HYDROLASE"/>
    <property type="match status" value="1"/>
</dbReference>
<dbReference type="InterPro" id="IPR018200">
    <property type="entry name" value="USP_CS"/>
</dbReference>
<proteinExistence type="predicted"/>
<evidence type="ECO:0000259" key="3">
    <source>
        <dbReference type="PROSITE" id="PS51283"/>
    </source>
</evidence>
<name>A0A7S2W2S4_9STRA</name>
<dbReference type="InterPro" id="IPR006615">
    <property type="entry name" value="Pept_C19_DUSP"/>
</dbReference>
<dbReference type="Pfam" id="PF00443">
    <property type="entry name" value="UCH"/>
    <property type="match status" value="1"/>
</dbReference>
<dbReference type="Gene3D" id="3.30.2230.10">
    <property type="entry name" value="DUSP-like"/>
    <property type="match status" value="1"/>
</dbReference>
<organism evidence="4">
    <name type="scientific">Rhizochromulina marina</name>
    <dbReference type="NCBI Taxonomy" id="1034831"/>
    <lineage>
        <taxon>Eukaryota</taxon>
        <taxon>Sar</taxon>
        <taxon>Stramenopiles</taxon>
        <taxon>Ochrophyta</taxon>
        <taxon>Dictyochophyceae</taxon>
        <taxon>Rhizochromulinales</taxon>
        <taxon>Rhizochromulina</taxon>
    </lineage>
</organism>
<feature type="domain" description="DUSP" evidence="3">
    <location>
        <begin position="12"/>
        <end position="134"/>
    </location>
</feature>
<dbReference type="InterPro" id="IPR035927">
    <property type="entry name" value="DUSP-like_sf"/>
</dbReference>
<dbReference type="PROSITE" id="PS50235">
    <property type="entry name" value="USP_3"/>
    <property type="match status" value="1"/>
</dbReference>
<dbReference type="GO" id="GO:0016579">
    <property type="term" value="P:protein deubiquitination"/>
    <property type="evidence" value="ECO:0007669"/>
    <property type="project" value="InterPro"/>
</dbReference>
<reference evidence="4" key="1">
    <citation type="submission" date="2021-01" db="EMBL/GenBank/DDBJ databases">
        <authorList>
            <person name="Corre E."/>
            <person name="Pelletier E."/>
            <person name="Niang G."/>
            <person name="Scheremetjew M."/>
            <person name="Finn R."/>
            <person name="Kale V."/>
            <person name="Holt S."/>
            <person name="Cochrane G."/>
            <person name="Meng A."/>
            <person name="Brown T."/>
            <person name="Cohen L."/>
        </authorList>
    </citation>
    <scope>NUCLEOTIDE SEQUENCE</scope>
    <source>
        <strain evidence="4">CCMP1243</strain>
    </source>
</reference>
<feature type="domain" description="USP" evidence="2">
    <location>
        <begin position="469"/>
        <end position="1071"/>
    </location>
</feature>
<feature type="region of interest" description="Disordered" evidence="1">
    <location>
        <begin position="217"/>
        <end position="250"/>
    </location>
</feature>
<dbReference type="InterPro" id="IPR028889">
    <property type="entry name" value="USP"/>
</dbReference>
<evidence type="ECO:0000256" key="1">
    <source>
        <dbReference type="SAM" id="MobiDB-lite"/>
    </source>
</evidence>
<dbReference type="PROSITE" id="PS00973">
    <property type="entry name" value="USP_2"/>
    <property type="match status" value="1"/>
</dbReference>
<accession>A0A7S2W2S4</accession>